<dbReference type="EMBL" id="CM047899">
    <property type="protein sequence ID" value="KAJ0103397.1"/>
    <property type="molecule type" value="Genomic_DNA"/>
</dbReference>
<protein>
    <submittedName>
        <fullName evidence="1">Uncharacterized protein</fullName>
    </submittedName>
</protein>
<evidence type="ECO:0000313" key="1">
    <source>
        <dbReference type="EMBL" id="KAJ0103397.1"/>
    </source>
</evidence>
<proteinExistence type="predicted"/>
<keyword evidence="2" id="KW-1185">Reference proteome</keyword>
<gene>
    <name evidence="1" type="ORF">Patl1_05765</name>
</gene>
<reference evidence="2" key="1">
    <citation type="journal article" date="2023" name="G3 (Bethesda)">
        <title>Genome assembly and association tests identify interacting loci associated with vigor, precocity, and sex in interspecific pistachio rootstocks.</title>
        <authorList>
            <person name="Palmer W."/>
            <person name="Jacygrad E."/>
            <person name="Sagayaradj S."/>
            <person name="Cavanaugh K."/>
            <person name="Han R."/>
            <person name="Bertier L."/>
            <person name="Beede B."/>
            <person name="Kafkas S."/>
            <person name="Golino D."/>
            <person name="Preece J."/>
            <person name="Michelmore R."/>
        </authorList>
    </citation>
    <scope>NUCLEOTIDE SEQUENCE [LARGE SCALE GENOMIC DNA]</scope>
</reference>
<accession>A0ACC1BWF8</accession>
<organism evidence="1 2">
    <name type="scientific">Pistacia atlantica</name>
    <dbReference type="NCBI Taxonomy" id="434234"/>
    <lineage>
        <taxon>Eukaryota</taxon>
        <taxon>Viridiplantae</taxon>
        <taxon>Streptophyta</taxon>
        <taxon>Embryophyta</taxon>
        <taxon>Tracheophyta</taxon>
        <taxon>Spermatophyta</taxon>
        <taxon>Magnoliopsida</taxon>
        <taxon>eudicotyledons</taxon>
        <taxon>Gunneridae</taxon>
        <taxon>Pentapetalae</taxon>
        <taxon>rosids</taxon>
        <taxon>malvids</taxon>
        <taxon>Sapindales</taxon>
        <taxon>Anacardiaceae</taxon>
        <taxon>Pistacia</taxon>
    </lineage>
</organism>
<dbReference type="Proteomes" id="UP001164250">
    <property type="component" value="Chromosome 3"/>
</dbReference>
<evidence type="ECO:0000313" key="2">
    <source>
        <dbReference type="Proteomes" id="UP001164250"/>
    </source>
</evidence>
<comment type="caution">
    <text evidence="1">The sequence shown here is derived from an EMBL/GenBank/DDBJ whole genome shotgun (WGS) entry which is preliminary data.</text>
</comment>
<sequence>MLSSSQVLFKLNFSRRIGLCVTF</sequence>
<name>A0ACC1BWF8_9ROSI</name>